<evidence type="ECO:0000313" key="3">
    <source>
        <dbReference type="Proteomes" id="UP001230005"/>
    </source>
</evidence>
<sequence length="112" mass="13197">MEWTIFGLFSLSIILFVFSMFQRDRTKDVEKQLENLSIQLMQEMYQLQNKVKLLEEEHMITSNHKLKDYSNISEGPLTRDDVLSMYEDGYSVSDIAAITKRQEIEVEELLAK</sequence>
<dbReference type="RefSeq" id="WP_307324319.1">
    <property type="nucleotide sequence ID" value="NZ_JAUSUG010000005.1"/>
</dbReference>
<accession>A0ABT9ZT55</accession>
<protein>
    <submittedName>
        <fullName evidence="2">Type II secretory pathway pseudopilin PulG</fullName>
    </submittedName>
</protein>
<evidence type="ECO:0000313" key="2">
    <source>
        <dbReference type="EMBL" id="MDQ0254407.1"/>
    </source>
</evidence>
<comment type="caution">
    <text evidence="2">The sequence shown here is derived from an EMBL/GenBank/DDBJ whole genome shotgun (WGS) entry which is preliminary data.</text>
</comment>
<dbReference type="Proteomes" id="UP001230005">
    <property type="component" value="Unassembled WGS sequence"/>
</dbReference>
<reference evidence="2 3" key="1">
    <citation type="submission" date="2023-07" db="EMBL/GenBank/DDBJ databases">
        <title>Genomic Encyclopedia of Type Strains, Phase IV (KMG-IV): sequencing the most valuable type-strain genomes for metagenomic binning, comparative biology and taxonomic classification.</title>
        <authorList>
            <person name="Goeker M."/>
        </authorList>
    </citation>
    <scope>NUCLEOTIDE SEQUENCE [LARGE SCALE GENOMIC DNA]</scope>
    <source>
        <strain evidence="2 3">DSM 9768</strain>
    </source>
</reference>
<evidence type="ECO:0000256" key="1">
    <source>
        <dbReference type="SAM" id="Phobius"/>
    </source>
</evidence>
<proteinExistence type="predicted"/>
<dbReference type="EMBL" id="JAUSUG010000005">
    <property type="protein sequence ID" value="MDQ0254407.1"/>
    <property type="molecule type" value="Genomic_DNA"/>
</dbReference>
<keyword evidence="1" id="KW-0472">Membrane</keyword>
<gene>
    <name evidence="2" type="ORF">J2S74_001782</name>
</gene>
<name>A0ABT9ZT55_9BACI</name>
<keyword evidence="1" id="KW-1133">Transmembrane helix</keyword>
<organism evidence="2 3">
    <name type="scientific">Evansella vedderi</name>
    <dbReference type="NCBI Taxonomy" id="38282"/>
    <lineage>
        <taxon>Bacteria</taxon>
        <taxon>Bacillati</taxon>
        <taxon>Bacillota</taxon>
        <taxon>Bacilli</taxon>
        <taxon>Bacillales</taxon>
        <taxon>Bacillaceae</taxon>
        <taxon>Evansella</taxon>
    </lineage>
</organism>
<keyword evidence="3" id="KW-1185">Reference proteome</keyword>
<keyword evidence="1" id="KW-0812">Transmembrane</keyword>
<feature type="transmembrane region" description="Helical" evidence="1">
    <location>
        <begin position="6"/>
        <end position="22"/>
    </location>
</feature>